<dbReference type="GO" id="GO:0071555">
    <property type="term" value="P:cell wall organization"/>
    <property type="evidence" value="ECO:0007669"/>
    <property type="project" value="UniProtKB-KW"/>
</dbReference>
<evidence type="ECO:0000256" key="9">
    <source>
        <dbReference type="ARBA" id="ARBA00022960"/>
    </source>
</evidence>
<keyword evidence="9" id="KW-0133">Cell shape</keyword>
<dbReference type="GO" id="GO:0009252">
    <property type="term" value="P:peptidoglycan biosynthetic process"/>
    <property type="evidence" value="ECO:0007669"/>
    <property type="project" value="UniProtKB-UniPathway"/>
</dbReference>
<dbReference type="PANTHER" id="PTHR21581:SF11">
    <property type="entry name" value="D-ALANYL-D-ALANINE CARBOXYPEPTIDASE DACA"/>
    <property type="match status" value="1"/>
</dbReference>
<reference evidence="18 19" key="2">
    <citation type="submission" date="2015-01" db="EMBL/GenBank/DDBJ databases">
        <title>Draft Genome Sequences of Four Bacillus thermoamylovorans Strains, Isolated From Food Products.</title>
        <authorList>
            <person name="Krawcyk A.O."/>
            <person name="Berendsen E.M."/>
            <person name="Eijlander R.T."/>
            <person name="de Jong A."/>
            <person name="Wells-Bennik M."/>
            <person name="Kuipers O.P."/>
        </authorList>
    </citation>
    <scope>NUCLEOTIDE SEQUENCE [LARGE SCALE GENOMIC DNA]</scope>
    <source>
        <strain evidence="18 19">B4167</strain>
    </source>
</reference>
<comment type="pathway">
    <text evidence="2">Cell wall biogenesis; peptidoglycan biosynthesis.</text>
</comment>
<comment type="catalytic activity">
    <reaction evidence="12">
        <text>Preferential cleavage: (Ac)2-L-Lys-D-Ala-|-D-Ala. Also transpeptidation of peptidyl-alanyl moieties that are N-acyl substituents of D-alanine.</text>
        <dbReference type="EC" id="3.4.16.4"/>
    </reaction>
</comment>
<feature type="binding site" evidence="14">
    <location>
        <position position="252"/>
    </location>
    <ligand>
        <name>substrate</name>
    </ligand>
</feature>
<feature type="active site" description="Proton acceptor" evidence="13">
    <location>
        <position position="67"/>
    </location>
</feature>
<dbReference type="Gene3D" id="2.60.410.10">
    <property type="entry name" value="D-Ala-D-Ala carboxypeptidase, C-terminal domain"/>
    <property type="match status" value="1"/>
</dbReference>
<gene>
    <name evidence="17" type="primary">dacA</name>
    <name evidence="18" type="ORF">B4167_0080</name>
    <name evidence="17" type="ORF">BT1A1_0013</name>
</gene>
<dbReference type="Proteomes" id="UP000040576">
    <property type="component" value="Unassembled WGS sequence"/>
</dbReference>
<keyword evidence="11" id="KW-0961">Cell wall biogenesis/degradation</keyword>
<keyword evidence="10" id="KW-0573">Peptidoglycan synthesis</keyword>
<dbReference type="SMART" id="SM00936">
    <property type="entry name" value="PBP5_C"/>
    <property type="match status" value="1"/>
</dbReference>
<dbReference type="InterPro" id="IPR012907">
    <property type="entry name" value="Peptidase_S11_C"/>
</dbReference>
<dbReference type="Pfam" id="PF00768">
    <property type="entry name" value="Peptidase_S11"/>
    <property type="match status" value="1"/>
</dbReference>
<evidence type="ECO:0000313" key="20">
    <source>
        <dbReference type="Proteomes" id="UP000040576"/>
    </source>
</evidence>
<dbReference type="GO" id="GO:0008360">
    <property type="term" value="P:regulation of cell shape"/>
    <property type="evidence" value="ECO:0007669"/>
    <property type="project" value="UniProtKB-KW"/>
</dbReference>
<feature type="active site" evidence="13">
    <location>
        <position position="132"/>
    </location>
</feature>
<evidence type="ECO:0000256" key="4">
    <source>
        <dbReference type="ARBA" id="ARBA00012448"/>
    </source>
</evidence>
<dbReference type="UniPathway" id="UPA00219"/>
<dbReference type="EC" id="3.4.16.4" evidence="4"/>
<dbReference type="GO" id="GO:0009002">
    <property type="term" value="F:serine-type D-Ala-D-Ala carboxypeptidase activity"/>
    <property type="evidence" value="ECO:0007669"/>
    <property type="project" value="UniProtKB-EC"/>
</dbReference>
<dbReference type="PATRIC" id="fig|35841.7.peg.644"/>
<evidence type="ECO:0000256" key="14">
    <source>
        <dbReference type="PIRSR" id="PIRSR618044-2"/>
    </source>
</evidence>
<dbReference type="EMBL" id="JXLU01000029">
    <property type="protein sequence ID" value="KIO73659.1"/>
    <property type="molecule type" value="Genomic_DNA"/>
</dbReference>
<dbReference type="InterPro" id="IPR018044">
    <property type="entry name" value="Peptidase_S11"/>
</dbReference>
<name>A0A090IU10_9BACI</name>
<evidence type="ECO:0000256" key="10">
    <source>
        <dbReference type="ARBA" id="ARBA00022984"/>
    </source>
</evidence>
<proteinExistence type="inferred from homology"/>
<dbReference type="Pfam" id="PF07943">
    <property type="entry name" value="PBP5_C"/>
    <property type="match status" value="1"/>
</dbReference>
<evidence type="ECO:0000256" key="15">
    <source>
        <dbReference type="RuleBase" id="RU004016"/>
    </source>
</evidence>
<protein>
    <recommendedName>
        <fullName evidence="4">serine-type D-Ala-D-Ala carboxypeptidase</fullName>
        <ecNumber evidence="4">3.4.16.4</ecNumber>
    </recommendedName>
</protein>
<evidence type="ECO:0000256" key="12">
    <source>
        <dbReference type="ARBA" id="ARBA00034000"/>
    </source>
</evidence>
<dbReference type="GO" id="GO:0006508">
    <property type="term" value="P:proteolysis"/>
    <property type="evidence" value="ECO:0007669"/>
    <property type="project" value="UniProtKB-KW"/>
</dbReference>
<dbReference type="Gene3D" id="3.40.710.10">
    <property type="entry name" value="DD-peptidase/beta-lactamase superfamily"/>
    <property type="match status" value="1"/>
</dbReference>
<feature type="active site" description="Proton acceptor" evidence="13">
    <location>
        <position position="70"/>
    </location>
</feature>
<keyword evidence="5 17" id="KW-0121">Carboxypeptidase</keyword>
<evidence type="ECO:0000256" key="3">
    <source>
        <dbReference type="ARBA" id="ARBA00007164"/>
    </source>
</evidence>
<organism evidence="17 20">
    <name type="scientific">Caldibacillus thermoamylovorans</name>
    <dbReference type="NCBI Taxonomy" id="35841"/>
    <lineage>
        <taxon>Bacteria</taxon>
        <taxon>Bacillati</taxon>
        <taxon>Bacillota</taxon>
        <taxon>Bacilli</taxon>
        <taxon>Bacillales</taxon>
        <taxon>Bacillaceae</taxon>
        <taxon>Caldibacillus</taxon>
    </lineage>
</organism>
<comment type="similarity">
    <text evidence="3 15">Belongs to the peptidase S11 family.</text>
</comment>
<accession>A0A090IU10</accession>
<sequence length="440" mass="48829">MFKKKKPIMIYMIISFLLMAMLPFGGKQVSAETDSLNLKGSAAILVDGNTGKVLYEKNADELLGVASMSKMMTEYIVLEAIKEGKISWDQKVTISKFIHDLSSPSLGVSTVGLTEGETYTVKELYESMAIHSANASTVALAELVGGSEENFVKLMNEKAKKLGLKDYYFVNSSGLNNADMLGNHPEGTDANDENKMSARATAKLAYRLINDFPEVLQIASKPVLNFRGEEFKNFNWMLPGLVYEYEGVDGLKTGSTAYAGYNFTATAERNGQRLISVIMKTGSQQERFEETKKLLDYGFNNFSKEQLFPKNHAVKGKTSLPVVKGKEDSVKIATKEPLSLVIKNGEKEQYKPKLVLDEKKINKEGKLTAPVKKGEVVGYVTYQYSGDDSGFLYPDQTVKVDVVAKEKVEKANWFVLMFRGMGGFFGNLWDGITSKVSSWF</sequence>
<dbReference type="AlphaFoldDB" id="A0A090IU10"/>
<evidence type="ECO:0000256" key="6">
    <source>
        <dbReference type="ARBA" id="ARBA00022670"/>
    </source>
</evidence>
<keyword evidence="20" id="KW-1185">Reference proteome</keyword>
<keyword evidence="7" id="KW-0732">Signal</keyword>
<dbReference type="InterPro" id="IPR015956">
    <property type="entry name" value="Peniciliin-bd_prot_C_sf"/>
</dbReference>
<keyword evidence="6" id="KW-0645">Protease</keyword>
<dbReference type="InterPro" id="IPR001967">
    <property type="entry name" value="Peptidase_S11_N"/>
</dbReference>
<dbReference type="Proteomes" id="UP000032076">
    <property type="component" value="Unassembled WGS sequence"/>
</dbReference>
<dbReference type="PRINTS" id="PR00725">
    <property type="entry name" value="DADACBPTASE1"/>
</dbReference>
<evidence type="ECO:0000313" key="18">
    <source>
        <dbReference type="EMBL" id="KIO73659.1"/>
    </source>
</evidence>
<evidence type="ECO:0000256" key="7">
    <source>
        <dbReference type="ARBA" id="ARBA00022729"/>
    </source>
</evidence>
<feature type="domain" description="Peptidase S11 D-Ala-D-Ala carboxypeptidase A C-terminal" evidence="16">
    <location>
        <begin position="302"/>
        <end position="410"/>
    </location>
</feature>
<dbReference type="SUPFAM" id="SSF69189">
    <property type="entry name" value="Penicillin-binding protein associated domain"/>
    <property type="match status" value="1"/>
</dbReference>
<evidence type="ECO:0000256" key="13">
    <source>
        <dbReference type="PIRSR" id="PIRSR618044-1"/>
    </source>
</evidence>
<evidence type="ECO:0000256" key="2">
    <source>
        <dbReference type="ARBA" id="ARBA00004752"/>
    </source>
</evidence>
<evidence type="ECO:0000256" key="5">
    <source>
        <dbReference type="ARBA" id="ARBA00022645"/>
    </source>
</evidence>
<dbReference type="EMBL" id="CCRF01000001">
    <property type="protein sequence ID" value="CED99888.1"/>
    <property type="molecule type" value="Genomic_DNA"/>
</dbReference>
<evidence type="ECO:0000256" key="1">
    <source>
        <dbReference type="ARBA" id="ARBA00003217"/>
    </source>
</evidence>
<comment type="function">
    <text evidence="1">Removes C-terminal D-alanyl residues from sugar-peptide cell wall precursors.</text>
</comment>
<keyword evidence="8 17" id="KW-0378">Hydrolase</keyword>
<evidence type="ECO:0000256" key="11">
    <source>
        <dbReference type="ARBA" id="ARBA00023316"/>
    </source>
</evidence>
<evidence type="ECO:0000259" key="16">
    <source>
        <dbReference type="SMART" id="SM00936"/>
    </source>
</evidence>
<evidence type="ECO:0000256" key="8">
    <source>
        <dbReference type="ARBA" id="ARBA00022801"/>
    </source>
</evidence>
<dbReference type="SUPFAM" id="SSF56601">
    <property type="entry name" value="beta-lactamase/transpeptidase-like"/>
    <property type="match status" value="1"/>
</dbReference>
<dbReference type="InterPro" id="IPR037167">
    <property type="entry name" value="Peptidase_S11_C_sf"/>
</dbReference>
<dbReference type="PANTHER" id="PTHR21581">
    <property type="entry name" value="D-ALANYL-D-ALANINE CARBOXYPEPTIDASE"/>
    <property type="match status" value="1"/>
</dbReference>
<evidence type="ECO:0000313" key="17">
    <source>
        <dbReference type="EMBL" id="CED99888.1"/>
    </source>
</evidence>
<evidence type="ECO:0000313" key="19">
    <source>
        <dbReference type="Proteomes" id="UP000032076"/>
    </source>
</evidence>
<reference evidence="17 20" key="1">
    <citation type="submission" date="2014-07" db="EMBL/GenBank/DDBJ databases">
        <authorList>
            <person name="Wibberg Daniel"/>
        </authorList>
    </citation>
    <scope>NUCLEOTIDE SEQUENCE [LARGE SCALE GENOMIC DNA]</scope>
</reference>
<dbReference type="InterPro" id="IPR012338">
    <property type="entry name" value="Beta-lactam/transpept-like"/>
</dbReference>